<keyword evidence="5" id="KW-0699">rRNA-binding</keyword>
<proteinExistence type="inferred from homology"/>
<feature type="domain" description="Large ribosomal subunit protein uL18 C-terminal eukaryotes" evidence="11">
    <location>
        <begin position="228"/>
        <end position="291"/>
    </location>
</feature>
<dbReference type="EMBL" id="CP092870">
    <property type="protein sequence ID" value="UYV71249.1"/>
    <property type="molecule type" value="Genomic_DNA"/>
</dbReference>
<evidence type="ECO:0000256" key="5">
    <source>
        <dbReference type="ARBA" id="ARBA00022730"/>
    </source>
</evidence>
<reference evidence="12 13" key="1">
    <citation type="submission" date="2022-01" db="EMBL/GenBank/DDBJ databases">
        <title>A chromosomal length assembly of Cordylochernes scorpioides.</title>
        <authorList>
            <person name="Zeh D."/>
            <person name="Zeh J."/>
        </authorList>
    </citation>
    <scope>NUCLEOTIDE SEQUENCE [LARGE SCALE GENOMIC DNA]</scope>
    <source>
        <strain evidence="12">IN4F17</strain>
        <tissue evidence="12">Whole Body</tissue>
    </source>
</reference>
<keyword evidence="6" id="KW-0689">Ribosomal protein</keyword>
<organism evidence="12 13">
    <name type="scientific">Cordylochernes scorpioides</name>
    <dbReference type="NCBI Taxonomy" id="51811"/>
    <lineage>
        <taxon>Eukaryota</taxon>
        <taxon>Metazoa</taxon>
        <taxon>Ecdysozoa</taxon>
        <taxon>Arthropoda</taxon>
        <taxon>Chelicerata</taxon>
        <taxon>Arachnida</taxon>
        <taxon>Pseudoscorpiones</taxon>
        <taxon>Cheliferoidea</taxon>
        <taxon>Chernetidae</taxon>
        <taxon>Cordylochernes</taxon>
    </lineage>
</organism>
<dbReference type="Proteomes" id="UP001235939">
    <property type="component" value="Chromosome 08"/>
</dbReference>
<evidence type="ECO:0000256" key="3">
    <source>
        <dbReference type="ARBA" id="ARBA00007116"/>
    </source>
</evidence>
<keyword evidence="13" id="KW-1185">Reference proteome</keyword>
<evidence type="ECO:0000256" key="9">
    <source>
        <dbReference type="ARBA" id="ARBA00035352"/>
    </source>
</evidence>
<keyword evidence="5" id="KW-0694">RNA-binding</keyword>
<evidence type="ECO:0000256" key="8">
    <source>
        <dbReference type="ARBA" id="ARBA00035197"/>
    </source>
</evidence>
<evidence type="ECO:0000256" key="10">
    <source>
        <dbReference type="SAM" id="MobiDB-lite"/>
    </source>
</evidence>
<feature type="compositionally biased region" description="Basic residues" evidence="10">
    <location>
        <begin position="264"/>
        <end position="274"/>
    </location>
</feature>
<dbReference type="PANTHER" id="PTHR23410">
    <property type="entry name" value="RIBOSOMAL PROTEIN L5-RELATED"/>
    <property type="match status" value="1"/>
</dbReference>
<evidence type="ECO:0000259" key="11">
    <source>
        <dbReference type="Pfam" id="PF14204"/>
    </source>
</evidence>
<gene>
    <name evidence="12" type="ORF">LAZ67_8002393</name>
</gene>
<dbReference type="CDD" id="cd00432">
    <property type="entry name" value="Ribosomal_L18_L5e"/>
    <property type="match status" value="1"/>
</dbReference>
<dbReference type="InterPro" id="IPR005485">
    <property type="entry name" value="Rbsml_uL18_euk_arch"/>
</dbReference>
<evidence type="ECO:0000256" key="6">
    <source>
        <dbReference type="ARBA" id="ARBA00022980"/>
    </source>
</evidence>
<dbReference type="InterPro" id="IPR025607">
    <property type="entry name" value="Ribosomal_uL18_C_euk"/>
</dbReference>
<sequence length="301" mass="33953">MTSNDGVLLIPPVVVTEGKTDYYARKRLVVQDKNKYNTPKYRLIVRRTVRDIIAQIAYARIQGDMIVCAAYSHELPRYGLSVGLTNYAASYCTGLLLGRRLLKKLSIDELYVGKETADGEDYTVEHAVDNARPFVAYLDSGLARTTTGARIFGVMKGAVDAGLDIAHSNKRFPGYDKESKEYNPQVHRDHIYGIHVANYMESLLNSDEGAYKKQFSKYIAKGIGHQDIEEMYKSVHAKIRANPEHVYVPKKAKDPAAIKEAAGKKPKRWNRKKLTSKDRANRIAQKKAHYLKTLDEGEEEA</sequence>
<dbReference type="SUPFAM" id="SSF53137">
    <property type="entry name" value="Translational machinery components"/>
    <property type="match status" value="1"/>
</dbReference>
<protein>
    <recommendedName>
        <fullName evidence="8">Large ribosomal subunit protein uL18</fullName>
    </recommendedName>
    <alternativeName>
        <fullName evidence="9">60S ribosomal protein L5</fullName>
    </alternativeName>
</protein>
<comment type="subcellular location">
    <subcellularLocation>
        <location evidence="2">Cytoplasm</location>
    </subcellularLocation>
</comment>
<accession>A0ABY6KQW4</accession>
<evidence type="ECO:0000256" key="4">
    <source>
        <dbReference type="ARBA" id="ARBA00022490"/>
    </source>
</evidence>
<dbReference type="InterPro" id="IPR057268">
    <property type="entry name" value="Ribosomal_L18"/>
</dbReference>
<name>A0ABY6KQW4_9ARAC</name>
<evidence type="ECO:0000256" key="7">
    <source>
        <dbReference type="ARBA" id="ARBA00023274"/>
    </source>
</evidence>
<dbReference type="Pfam" id="PF17144">
    <property type="entry name" value="Ribosomal_L5e"/>
    <property type="match status" value="1"/>
</dbReference>
<evidence type="ECO:0000313" key="12">
    <source>
        <dbReference type="EMBL" id="UYV71249.1"/>
    </source>
</evidence>
<dbReference type="PRINTS" id="PR00058">
    <property type="entry name" value="RIBOSOMALL5"/>
</dbReference>
<dbReference type="Pfam" id="PF14204">
    <property type="entry name" value="Ribosomal_L18_c"/>
    <property type="match status" value="1"/>
</dbReference>
<feature type="region of interest" description="Disordered" evidence="10">
    <location>
        <begin position="259"/>
        <end position="279"/>
    </location>
</feature>
<dbReference type="PANTHER" id="PTHR23410:SF12">
    <property type="entry name" value="LARGE RIBOSOMAL SUBUNIT PROTEIN UL18"/>
    <property type="match status" value="1"/>
</dbReference>
<dbReference type="Gene3D" id="3.30.420.100">
    <property type="match status" value="1"/>
</dbReference>
<keyword evidence="4" id="KW-0963">Cytoplasm</keyword>
<evidence type="ECO:0000256" key="1">
    <source>
        <dbReference type="ARBA" id="ARBA00004021"/>
    </source>
</evidence>
<dbReference type="HAMAP" id="MF_01337_A">
    <property type="entry name" value="Ribosomal_uL18_A"/>
    <property type="match status" value="1"/>
</dbReference>
<evidence type="ECO:0000313" key="13">
    <source>
        <dbReference type="Proteomes" id="UP001235939"/>
    </source>
</evidence>
<keyword evidence="7" id="KW-0687">Ribonucleoprotein</keyword>
<comment type="function">
    <text evidence="1">Component of the ribosome, a large ribonucleoprotein complex responsible for the synthesis of proteins in the cell. The small ribosomal subunit (SSU) binds messenger RNAs (mRNAs) and translates the encoded message by selecting cognate aminoacyl-transfer RNA (tRNA) molecules. The large subunit (LSU) contains the ribosomal catalytic site termed the peptidyl transferase center (PTC), which catalyzes the formation of peptide bonds, thereby polymerizing the amino acids delivered by tRNAs into a polypeptide chain. The nascent polypeptides leave the ribosome through a tunnel in the LSU and interact with protein factors that function in enzymatic processing, targeting, and the membrane insertion of nascent chains at the exit of the ribosomal tunnel.</text>
</comment>
<comment type="similarity">
    <text evidence="3">Belongs to the universal ribosomal protein uL18 family.</text>
</comment>
<evidence type="ECO:0000256" key="2">
    <source>
        <dbReference type="ARBA" id="ARBA00004496"/>
    </source>
</evidence>